<evidence type="ECO:0000313" key="14">
    <source>
        <dbReference type="WBParaSite" id="HPBE_0001510701-mRNA-1"/>
    </source>
</evidence>
<dbReference type="AlphaFoldDB" id="A0A183G1M1"/>
<dbReference type="Pfam" id="PF22624">
    <property type="entry name" value="AASDHPPT_N"/>
    <property type="match status" value="1"/>
</dbReference>
<dbReference type="GO" id="GO:0008897">
    <property type="term" value="F:holo-[acyl-carrier-protein] synthase activity"/>
    <property type="evidence" value="ECO:0007669"/>
    <property type="project" value="UniProtKB-EC"/>
</dbReference>
<protein>
    <recommendedName>
        <fullName evidence="3">L-aminoadipate-semialdehyde dehydrogenase-phosphopantetheinyl transferase</fullName>
        <ecNumber evidence="2">2.7.8.7</ecNumber>
    </recommendedName>
    <alternativeName>
        <fullName evidence="5">4'-phosphopantetheinyl transferase</fullName>
    </alternativeName>
    <alternativeName>
        <fullName evidence="6">Alpha-aminoadipic semialdehyde dehydrogenase-phosphopantetheinyl transferase</fullName>
    </alternativeName>
</protein>
<evidence type="ECO:0000313" key="12">
    <source>
        <dbReference type="EMBL" id="VDP01781.1"/>
    </source>
</evidence>
<dbReference type="PANTHER" id="PTHR12215:SF10">
    <property type="entry name" value="L-AMINOADIPATE-SEMIALDEHYDE DEHYDROGENASE-PHOSPHOPANTETHEINYL TRANSFERASE"/>
    <property type="match status" value="1"/>
</dbReference>
<evidence type="ECO:0000256" key="7">
    <source>
        <dbReference type="ARBA" id="ARBA00048641"/>
    </source>
</evidence>
<dbReference type="InterPro" id="IPR050559">
    <property type="entry name" value="P-Pant_transferase_sf"/>
</dbReference>
<dbReference type="EC" id="2.7.8.7" evidence="2"/>
<reference evidence="14" key="2">
    <citation type="submission" date="2019-09" db="UniProtKB">
        <authorList>
            <consortium name="WormBaseParasite"/>
        </authorList>
    </citation>
    <scope>IDENTIFICATION</scope>
</reference>
<dbReference type="SUPFAM" id="SSF56214">
    <property type="entry name" value="4'-phosphopantetheinyl transferase"/>
    <property type="match status" value="2"/>
</dbReference>
<evidence type="ECO:0000256" key="9">
    <source>
        <dbReference type="SAM" id="SignalP"/>
    </source>
</evidence>
<feature type="domain" description="4'-phosphopantetheinyl transferase" evidence="10">
    <location>
        <begin position="116"/>
        <end position="195"/>
    </location>
</feature>
<feature type="signal peptide" evidence="9">
    <location>
        <begin position="1"/>
        <end position="21"/>
    </location>
</feature>
<reference evidence="12 13" key="1">
    <citation type="submission" date="2018-11" db="EMBL/GenBank/DDBJ databases">
        <authorList>
            <consortium name="Pathogen Informatics"/>
        </authorList>
    </citation>
    <scope>NUCLEOTIDE SEQUENCE [LARGE SCALE GENOMIC DNA]</scope>
</reference>
<dbReference type="PANTHER" id="PTHR12215">
    <property type="entry name" value="PHOSPHOPANTETHEINE TRANSFERASE"/>
    <property type="match status" value="1"/>
</dbReference>
<keyword evidence="4" id="KW-0808">Transferase</keyword>
<evidence type="ECO:0000256" key="1">
    <source>
        <dbReference type="ARBA" id="ARBA00006195"/>
    </source>
</evidence>
<comment type="catalytic activity">
    <reaction evidence="7">
        <text>apo-[ACP] + CoA = holo-[ACP] + adenosine 3',5'-bisphosphate + H(+)</text>
        <dbReference type="Rhea" id="RHEA:12068"/>
        <dbReference type="Rhea" id="RHEA-COMP:9685"/>
        <dbReference type="Rhea" id="RHEA-COMP:9690"/>
        <dbReference type="ChEBI" id="CHEBI:15378"/>
        <dbReference type="ChEBI" id="CHEBI:29999"/>
        <dbReference type="ChEBI" id="CHEBI:57287"/>
        <dbReference type="ChEBI" id="CHEBI:58343"/>
        <dbReference type="ChEBI" id="CHEBI:64479"/>
        <dbReference type="EC" id="2.7.8.7"/>
    </reaction>
    <physiologicalReaction direction="left-to-right" evidence="7">
        <dbReference type="Rhea" id="RHEA:12069"/>
    </physiologicalReaction>
</comment>
<gene>
    <name evidence="12" type="ORF">HPBE_LOCUS15108</name>
</gene>
<evidence type="ECO:0000256" key="2">
    <source>
        <dbReference type="ARBA" id="ARBA00013172"/>
    </source>
</evidence>
<comment type="similarity">
    <text evidence="1">Belongs to the P-Pant transferase superfamily. AcpS family.</text>
</comment>
<proteinExistence type="inferred from homology"/>
<accession>A0A3P7ZQ76</accession>
<dbReference type="Gene3D" id="3.90.470.20">
    <property type="entry name" value="4'-phosphopantetheinyl transferase domain"/>
    <property type="match status" value="1"/>
</dbReference>
<name>A0A183G1M1_HELPZ</name>
<dbReference type="InterPro" id="IPR037143">
    <property type="entry name" value="4-PPantetheinyl_Trfase_dom_sf"/>
</dbReference>
<evidence type="ECO:0000259" key="11">
    <source>
        <dbReference type="Pfam" id="PF22624"/>
    </source>
</evidence>
<evidence type="ECO:0000256" key="4">
    <source>
        <dbReference type="ARBA" id="ARBA00022679"/>
    </source>
</evidence>
<feature type="domain" description="4'-phosphopantetheinyl transferase N-terminal" evidence="11">
    <location>
        <begin position="26"/>
        <end position="111"/>
    </location>
</feature>
<evidence type="ECO:0000256" key="6">
    <source>
        <dbReference type="ARBA" id="ARBA00033443"/>
    </source>
</evidence>
<dbReference type="Pfam" id="PF01648">
    <property type="entry name" value="ACPS"/>
    <property type="match status" value="1"/>
</dbReference>
<evidence type="ECO:0000259" key="10">
    <source>
        <dbReference type="Pfam" id="PF01648"/>
    </source>
</evidence>
<evidence type="ECO:0000256" key="5">
    <source>
        <dbReference type="ARBA" id="ARBA00030484"/>
    </source>
</evidence>
<organism evidence="13 14">
    <name type="scientific">Heligmosomoides polygyrus</name>
    <name type="common">Parasitic roundworm</name>
    <dbReference type="NCBI Taxonomy" id="6339"/>
    <lineage>
        <taxon>Eukaryota</taxon>
        <taxon>Metazoa</taxon>
        <taxon>Ecdysozoa</taxon>
        <taxon>Nematoda</taxon>
        <taxon>Chromadorea</taxon>
        <taxon>Rhabditida</taxon>
        <taxon>Rhabditina</taxon>
        <taxon>Rhabditomorpha</taxon>
        <taxon>Strongyloidea</taxon>
        <taxon>Heligmosomidae</taxon>
        <taxon>Heligmosomoides</taxon>
    </lineage>
</organism>
<accession>A0A183G1M1</accession>
<keyword evidence="13" id="KW-1185">Reference proteome</keyword>
<keyword evidence="9" id="KW-0732">Signal</keyword>
<evidence type="ECO:0000256" key="8">
    <source>
        <dbReference type="ARBA" id="ARBA00048794"/>
    </source>
</evidence>
<feature type="chain" id="PRO_5044551816" description="L-aminoadipate-semialdehyde dehydrogenase-phosphopantetheinyl transferase" evidence="9">
    <location>
        <begin position="22"/>
        <end position="200"/>
    </location>
</feature>
<dbReference type="WBParaSite" id="HPBE_0001510701-mRNA-1">
    <property type="protein sequence ID" value="HPBE_0001510701-mRNA-1"/>
    <property type="gene ID" value="HPBE_0001510701"/>
</dbReference>
<evidence type="ECO:0000313" key="13">
    <source>
        <dbReference type="Proteomes" id="UP000050761"/>
    </source>
</evidence>
<dbReference type="InterPro" id="IPR055066">
    <property type="entry name" value="AASDHPPT_N"/>
</dbReference>
<evidence type="ECO:0000256" key="3">
    <source>
        <dbReference type="ARBA" id="ARBA00016301"/>
    </source>
</evidence>
<dbReference type="GO" id="GO:0005829">
    <property type="term" value="C:cytosol"/>
    <property type="evidence" value="ECO:0007669"/>
    <property type="project" value="TreeGrafter"/>
</dbReference>
<comment type="catalytic activity">
    <reaction evidence="8">
        <text>apo-[ACP] + acetyl-CoA = acetyl-[ACP] + adenosine 3',5'-bisphosphate + H(+)</text>
        <dbReference type="Rhea" id="RHEA:46564"/>
        <dbReference type="Rhea" id="RHEA-COMP:9621"/>
        <dbReference type="Rhea" id="RHEA-COMP:9690"/>
        <dbReference type="ChEBI" id="CHEBI:15378"/>
        <dbReference type="ChEBI" id="CHEBI:29999"/>
        <dbReference type="ChEBI" id="CHEBI:57288"/>
        <dbReference type="ChEBI" id="CHEBI:58343"/>
        <dbReference type="ChEBI" id="CHEBI:78446"/>
    </reaction>
    <physiologicalReaction direction="left-to-right" evidence="8">
        <dbReference type="Rhea" id="RHEA:46565"/>
    </physiologicalReaction>
</comment>
<dbReference type="Proteomes" id="UP000050761">
    <property type="component" value="Unassembled WGS sequence"/>
</dbReference>
<dbReference type="GO" id="GO:0019878">
    <property type="term" value="P:lysine biosynthetic process via aminoadipic acid"/>
    <property type="evidence" value="ECO:0007669"/>
    <property type="project" value="TreeGrafter"/>
</dbReference>
<dbReference type="OrthoDB" id="26719at2759"/>
<dbReference type="InterPro" id="IPR008278">
    <property type="entry name" value="4-PPantetheinyl_Trfase_dom"/>
</dbReference>
<dbReference type="EMBL" id="UZAH01028694">
    <property type="protein sequence ID" value="VDP01781.1"/>
    <property type="molecule type" value="Genomic_DNA"/>
</dbReference>
<sequence length="200" mass="22725">MFVPCLPLQLKLLVLQSEALASFEALFRRALQCLPCDDVDRQRRFRFRDDSLACVIGRLMIRQAAHSVCRLPWHAIEIGRAERGKPYLSTPDAHLNFNVSHQGDLVVLASSLDEEIGVDVMRIDESRSETATVHIGRMAKLFSDGELRLMRSGATEKEKWTAFYRIWCLKEAVLKATGTGLVNDLRVFDFHTSEEKHEPG</sequence>
<dbReference type="GO" id="GO:0000287">
    <property type="term" value="F:magnesium ion binding"/>
    <property type="evidence" value="ECO:0007669"/>
    <property type="project" value="InterPro"/>
</dbReference>